<dbReference type="EMBL" id="MU277214">
    <property type="protein sequence ID" value="KAI0061095.1"/>
    <property type="molecule type" value="Genomic_DNA"/>
</dbReference>
<keyword evidence="2" id="KW-1185">Reference proteome</keyword>
<proteinExistence type="predicted"/>
<name>A0ACB8SYQ8_9AGAM</name>
<accession>A0ACB8SYQ8</accession>
<reference evidence="1" key="2">
    <citation type="journal article" date="2022" name="New Phytol.">
        <title>Evolutionary transition to the ectomycorrhizal habit in the genomes of a hyperdiverse lineage of mushroom-forming fungi.</title>
        <authorList>
            <person name="Looney B."/>
            <person name="Miyauchi S."/>
            <person name="Morin E."/>
            <person name="Drula E."/>
            <person name="Courty P.E."/>
            <person name="Kohler A."/>
            <person name="Kuo A."/>
            <person name="LaButti K."/>
            <person name="Pangilinan J."/>
            <person name="Lipzen A."/>
            <person name="Riley R."/>
            <person name="Andreopoulos W."/>
            <person name="He G."/>
            <person name="Johnson J."/>
            <person name="Nolan M."/>
            <person name="Tritt A."/>
            <person name="Barry K.W."/>
            <person name="Grigoriev I.V."/>
            <person name="Nagy L.G."/>
            <person name="Hibbett D."/>
            <person name="Henrissat B."/>
            <person name="Matheny P.B."/>
            <person name="Labbe J."/>
            <person name="Martin F.M."/>
        </authorList>
    </citation>
    <scope>NUCLEOTIDE SEQUENCE</scope>
    <source>
        <strain evidence="1">HHB10654</strain>
    </source>
</reference>
<sequence>MMAVRYFVSAYFFFCIQWTPRVDRWRVNELISCCEERRQVSLSVTILTGALASVNWQAIQCSRQDILLADILPDTVQSTRVRFSTSGCPHEHPRFTRVS</sequence>
<evidence type="ECO:0000313" key="1">
    <source>
        <dbReference type="EMBL" id="KAI0061095.1"/>
    </source>
</evidence>
<evidence type="ECO:0000313" key="2">
    <source>
        <dbReference type="Proteomes" id="UP000814140"/>
    </source>
</evidence>
<dbReference type="Proteomes" id="UP000814140">
    <property type="component" value="Unassembled WGS sequence"/>
</dbReference>
<reference evidence="1" key="1">
    <citation type="submission" date="2021-03" db="EMBL/GenBank/DDBJ databases">
        <authorList>
            <consortium name="DOE Joint Genome Institute"/>
            <person name="Ahrendt S."/>
            <person name="Looney B.P."/>
            <person name="Miyauchi S."/>
            <person name="Morin E."/>
            <person name="Drula E."/>
            <person name="Courty P.E."/>
            <person name="Chicoki N."/>
            <person name="Fauchery L."/>
            <person name="Kohler A."/>
            <person name="Kuo A."/>
            <person name="Labutti K."/>
            <person name="Pangilinan J."/>
            <person name="Lipzen A."/>
            <person name="Riley R."/>
            <person name="Andreopoulos W."/>
            <person name="He G."/>
            <person name="Johnson J."/>
            <person name="Barry K.W."/>
            <person name="Grigoriev I.V."/>
            <person name="Nagy L."/>
            <person name="Hibbett D."/>
            <person name="Henrissat B."/>
            <person name="Matheny P.B."/>
            <person name="Labbe J."/>
            <person name="Martin F."/>
        </authorList>
    </citation>
    <scope>NUCLEOTIDE SEQUENCE</scope>
    <source>
        <strain evidence="1">HHB10654</strain>
    </source>
</reference>
<organism evidence="1 2">
    <name type="scientific">Artomyces pyxidatus</name>
    <dbReference type="NCBI Taxonomy" id="48021"/>
    <lineage>
        <taxon>Eukaryota</taxon>
        <taxon>Fungi</taxon>
        <taxon>Dikarya</taxon>
        <taxon>Basidiomycota</taxon>
        <taxon>Agaricomycotina</taxon>
        <taxon>Agaricomycetes</taxon>
        <taxon>Russulales</taxon>
        <taxon>Auriscalpiaceae</taxon>
        <taxon>Artomyces</taxon>
    </lineage>
</organism>
<protein>
    <submittedName>
        <fullName evidence="1">Uncharacterized protein</fullName>
    </submittedName>
</protein>
<gene>
    <name evidence="1" type="ORF">BV25DRAFT_789282</name>
</gene>
<comment type="caution">
    <text evidence="1">The sequence shown here is derived from an EMBL/GenBank/DDBJ whole genome shotgun (WGS) entry which is preliminary data.</text>
</comment>